<accession>A0A2P2NU03</accession>
<protein>
    <submittedName>
        <fullName evidence="1">Uncharacterized protein</fullName>
    </submittedName>
</protein>
<name>A0A2P2NU03_RHIMU</name>
<dbReference type="AlphaFoldDB" id="A0A2P2NU03"/>
<sequence>MAFPTHPKWTIDILAMYFTSSKHTVVQFPMED</sequence>
<organism evidence="1">
    <name type="scientific">Rhizophora mucronata</name>
    <name type="common">Asiatic mangrove</name>
    <dbReference type="NCBI Taxonomy" id="61149"/>
    <lineage>
        <taxon>Eukaryota</taxon>
        <taxon>Viridiplantae</taxon>
        <taxon>Streptophyta</taxon>
        <taxon>Embryophyta</taxon>
        <taxon>Tracheophyta</taxon>
        <taxon>Spermatophyta</taxon>
        <taxon>Magnoliopsida</taxon>
        <taxon>eudicotyledons</taxon>
        <taxon>Gunneridae</taxon>
        <taxon>Pentapetalae</taxon>
        <taxon>rosids</taxon>
        <taxon>fabids</taxon>
        <taxon>Malpighiales</taxon>
        <taxon>Rhizophoraceae</taxon>
        <taxon>Rhizophora</taxon>
    </lineage>
</organism>
<reference evidence="1" key="1">
    <citation type="submission" date="2018-02" db="EMBL/GenBank/DDBJ databases">
        <title>Rhizophora mucronata_Transcriptome.</title>
        <authorList>
            <person name="Meera S.P."/>
            <person name="Sreeshan A."/>
            <person name="Augustine A."/>
        </authorList>
    </citation>
    <scope>NUCLEOTIDE SEQUENCE</scope>
    <source>
        <tissue evidence="1">Leaf</tissue>
    </source>
</reference>
<dbReference type="EMBL" id="GGEC01065436">
    <property type="protein sequence ID" value="MBX45920.1"/>
    <property type="molecule type" value="Transcribed_RNA"/>
</dbReference>
<evidence type="ECO:0000313" key="1">
    <source>
        <dbReference type="EMBL" id="MBX45920.1"/>
    </source>
</evidence>
<proteinExistence type="predicted"/>